<feature type="domain" description="Lysyl-tRNA synthetase N-terminal transmembrane region" evidence="8">
    <location>
        <begin position="79"/>
        <end position="236"/>
    </location>
</feature>
<dbReference type="Pfam" id="PF09924">
    <property type="entry name" value="LPG_synthase_C"/>
    <property type="match status" value="1"/>
</dbReference>
<feature type="transmembrane region" description="Helical" evidence="6">
    <location>
        <begin position="125"/>
        <end position="146"/>
    </location>
</feature>
<keyword evidence="10" id="KW-1185">Reference proteome</keyword>
<evidence type="ECO:0000256" key="3">
    <source>
        <dbReference type="ARBA" id="ARBA00022692"/>
    </source>
</evidence>
<keyword evidence="3 6" id="KW-0812">Transmembrane</keyword>
<feature type="transmembrane region" description="Helical" evidence="6">
    <location>
        <begin position="158"/>
        <end position="177"/>
    </location>
</feature>
<accession>A0ABW1I7Z0</accession>
<feature type="transmembrane region" description="Helical" evidence="6">
    <location>
        <begin position="197"/>
        <end position="217"/>
    </location>
</feature>
<protein>
    <submittedName>
        <fullName evidence="9">Phosphatidylglycerol lysyltransferase domain-containing protein</fullName>
    </submittedName>
</protein>
<dbReference type="EMBL" id="JBHSQK010000023">
    <property type="protein sequence ID" value="MFC5948918.1"/>
    <property type="molecule type" value="Genomic_DNA"/>
</dbReference>
<comment type="subcellular location">
    <subcellularLocation>
        <location evidence="1">Cell membrane</location>
        <topology evidence="1">Multi-pass membrane protein</topology>
    </subcellularLocation>
</comment>
<keyword evidence="2" id="KW-1003">Cell membrane</keyword>
<evidence type="ECO:0000256" key="1">
    <source>
        <dbReference type="ARBA" id="ARBA00004651"/>
    </source>
</evidence>
<evidence type="ECO:0000259" key="7">
    <source>
        <dbReference type="Pfam" id="PF09924"/>
    </source>
</evidence>
<dbReference type="InterPro" id="IPR031553">
    <property type="entry name" value="tRNA-synt_2_TM"/>
</dbReference>
<sequence length="589" mass="62526">MTRPASGPAAGRALPRVPARALAGATAVGVVVWSTRLVGILALAGGLLAGPRRMLGEPFRASVGLPEIVGVGQVVVTVVAGVGMLLLAAGLRRRKRRAWALAVLITAALTAVNLARVIGPAHGHGAEAAVVTALLLVLLVVTRRSFPARSDPGGVTRAARVLVQFAVAGVAVVWLFLALNPHRLAPGTAATDQLVQALLALVGVSGPVAFTAHGVWLDDLTATVGLTFGVLAVLGAGYFLLRSPEPESRLEPADEARLRAMLARRPDPDSLDYFALRRDRTVVYAPSGGAAVSYRVLAGVALASGDPLGEQGEWGAAIAAFLERAVAHAWVPAVLACSEEGATAWARVGFSVLEFGDEAVLDTAAFSLKGRAMRGVRQTVARAERAGVAVDVRRIREIDPAERAELARLARSWRGDAEERGFSMALSRTADGTDGEAVLAVAHRDGVPAALLQFVPWGRDGLSLDLMRRDPAADTGLTEKLVVDVVRWAGGHGIVRVSLNFAVFRGALERGQRLGAGPVARLWARILHVASRWWQIESLYRFNAKFRPCWVPRFLLFPAVRDLPRVLLAMLEAEGFGGRPPALLRELRR</sequence>
<dbReference type="InterPro" id="IPR051211">
    <property type="entry name" value="PG_lysyltransferase"/>
</dbReference>
<feature type="transmembrane region" description="Helical" evidence="6">
    <location>
        <begin position="98"/>
        <end position="119"/>
    </location>
</feature>
<evidence type="ECO:0000313" key="9">
    <source>
        <dbReference type="EMBL" id="MFC5948918.1"/>
    </source>
</evidence>
<dbReference type="Proteomes" id="UP001596119">
    <property type="component" value="Unassembled WGS sequence"/>
</dbReference>
<dbReference type="InterPro" id="IPR016181">
    <property type="entry name" value="Acyl_CoA_acyltransferase"/>
</dbReference>
<dbReference type="PANTHER" id="PTHR34697">
    <property type="entry name" value="PHOSPHATIDYLGLYCEROL LYSYLTRANSFERASE"/>
    <property type="match status" value="1"/>
</dbReference>
<feature type="domain" description="Phosphatidylglycerol lysyltransferase C-terminal" evidence="7">
    <location>
        <begin position="259"/>
        <end position="556"/>
    </location>
</feature>
<evidence type="ECO:0000256" key="6">
    <source>
        <dbReference type="SAM" id="Phobius"/>
    </source>
</evidence>
<evidence type="ECO:0000256" key="2">
    <source>
        <dbReference type="ARBA" id="ARBA00022475"/>
    </source>
</evidence>
<dbReference type="Pfam" id="PF16995">
    <property type="entry name" value="tRNA-synt_2_TM"/>
    <property type="match status" value="1"/>
</dbReference>
<dbReference type="SUPFAM" id="SSF55729">
    <property type="entry name" value="Acyl-CoA N-acyltransferases (Nat)"/>
    <property type="match status" value="1"/>
</dbReference>
<dbReference type="RefSeq" id="WP_379565997.1">
    <property type="nucleotide sequence ID" value="NZ_JBHSQK010000023.1"/>
</dbReference>
<gene>
    <name evidence="9" type="ORF">ACFQH9_11580</name>
</gene>
<dbReference type="PANTHER" id="PTHR34697:SF2">
    <property type="entry name" value="PHOSPHATIDYLGLYCEROL LYSYLTRANSFERASE"/>
    <property type="match status" value="1"/>
</dbReference>
<evidence type="ECO:0000313" key="10">
    <source>
        <dbReference type="Proteomes" id="UP001596119"/>
    </source>
</evidence>
<proteinExistence type="predicted"/>
<organism evidence="9 10">
    <name type="scientific">Pseudonocardia lutea</name>
    <dbReference type="NCBI Taxonomy" id="2172015"/>
    <lineage>
        <taxon>Bacteria</taxon>
        <taxon>Bacillati</taxon>
        <taxon>Actinomycetota</taxon>
        <taxon>Actinomycetes</taxon>
        <taxon>Pseudonocardiales</taxon>
        <taxon>Pseudonocardiaceae</taxon>
        <taxon>Pseudonocardia</taxon>
    </lineage>
</organism>
<comment type="caution">
    <text evidence="9">The sequence shown here is derived from an EMBL/GenBank/DDBJ whole genome shotgun (WGS) entry which is preliminary data.</text>
</comment>
<feature type="transmembrane region" description="Helical" evidence="6">
    <location>
        <begin position="224"/>
        <end position="241"/>
    </location>
</feature>
<feature type="transmembrane region" description="Helical" evidence="6">
    <location>
        <begin position="68"/>
        <end position="91"/>
    </location>
</feature>
<dbReference type="InterPro" id="IPR024320">
    <property type="entry name" value="LPG_synthase_C"/>
</dbReference>
<name>A0ABW1I7Z0_9PSEU</name>
<keyword evidence="4 6" id="KW-1133">Transmembrane helix</keyword>
<keyword evidence="5 6" id="KW-0472">Membrane</keyword>
<evidence type="ECO:0000259" key="8">
    <source>
        <dbReference type="Pfam" id="PF16995"/>
    </source>
</evidence>
<feature type="transmembrane region" description="Helical" evidence="6">
    <location>
        <begin position="21"/>
        <end position="48"/>
    </location>
</feature>
<evidence type="ECO:0000256" key="4">
    <source>
        <dbReference type="ARBA" id="ARBA00022989"/>
    </source>
</evidence>
<reference evidence="10" key="1">
    <citation type="journal article" date="2019" name="Int. J. Syst. Evol. Microbiol.">
        <title>The Global Catalogue of Microorganisms (GCM) 10K type strain sequencing project: providing services to taxonomists for standard genome sequencing and annotation.</title>
        <authorList>
            <consortium name="The Broad Institute Genomics Platform"/>
            <consortium name="The Broad Institute Genome Sequencing Center for Infectious Disease"/>
            <person name="Wu L."/>
            <person name="Ma J."/>
        </authorList>
    </citation>
    <scope>NUCLEOTIDE SEQUENCE [LARGE SCALE GENOMIC DNA]</scope>
    <source>
        <strain evidence="10">CGMCC 4.7397</strain>
    </source>
</reference>
<evidence type="ECO:0000256" key="5">
    <source>
        <dbReference type="ARBA" id="ARBA00023136"/>
    </source>
</evidence>